<name>A0A9D2HDU9_9BACT</name>
<sequence length="109" mass="11887">MAYDIRLVKIVTGELIIGKFDAEADALTDVAIMQTVPTQQGVQLMILPYGYPFEQEFSGRIEAKHFLYKYSNVPQDVQDKYLEACSNLSLSSGGLDPKAGVQGGSGLIL</sequence>
<dbReference type="Gene3D" id="2.30.30.100">
    <property type="match status" value="1"/>
</dbReference>
<dbReference type="AlphaFoldDB" id="A0A9D2HDU9"/>
<dbReference type="EMBL" id="DXAN01000031">
    <property type="protein sequence ID" value="HJA09428.1"/>
    <property type="molecule type" value="Genomic_DNA"/>
</dbReference>
<proteinExistence type="predicted"/>
<comment type="caution">
    <text evidence="1">The sequence shown here is derived from an EMBL/GenBank/DDBJ whole genome shotgun (WGS) entry which is preliminary data.</text>
</comment>
<evidence type="ECO:0000313" key="2">
    <source>
        <dbReference type="Proteomes" id="UP000824225"/>
    </source>
</evidence>
<reference evidence="1" key="2">
    <citation type="submission" date="2021-04" db="EMBL/GenBank/DDBJ databases">
        <authorList>
            <person name="Gilroy R."/>
        </authorList>
    </citation>
    <scope>NUCLEOTIDE SEQUENCE</scope>
    <source>
        <strain evidence="1">CHK186-16707</strain>
    </source>
</reference>
<dbReference type="Proteomes" id="UP000824225">
    <property type="component" value="Unassembled WGS sequence"/>
</dbReference>
<organism evidence="1 2">
    <name type="scientific">Candidatus Mailhella merdigallinarum</name>
    <dbReference type="NCBI Taxonomy" id="2838658"/>
    <lineage>
        <taxon>Bacteria</taxon>
        <taxon>Pseudomonadati</taxon>
        <taxon>Thermodesulfobacteriota</taxon>
        <taxon>Desulfovibrionia</taxon>
        <taxon>Desulfovibrionales</taxon>
        <taxon>Desulfovibrionaceae</taxon>
        <taxon>Mailhella</taxon>
    </lineage>
</organism>
<evidence type="ECO:0000313" key="1">
    <source>
        <dbReference type="EMBL" id="HJA09428.1"/>
    </source>
</evidence>
<protein>
    <submittedName>
        <fullName evidence="1">Uncharacterized protein</fullName>
    </submittedName>
</protein>
<gene>
    <name evidence="1" type="ORF">H9962_09640</name>
</gene>
<reference evidence="1" key="1">
    <citation type="journal article" date="2021" name="PeerJ">
        <title>Extensive microbial diversity within the chicken gut microbiome revealed by metagenomics and culture.</title>
        <authorList>
            <person name="Gilroy R."/>
            <person name="Ravi A."/>
            <person name="Getino M."/>
            <person name="Pursley I."/>
            <person name="Horton D.L."/>
            <person name="Alikhan N.F."/>
            <person name="Baker D."/>
            <person name="Gharbi K."/>
            <person name="Hall N."/>
            <person name="Watson M."/>
            <person name="Adriaenssens E.M."/>
            <person name="Foster-Nyarko E."/>
            <person name="Jarju S."/>
            <person name="Secka A."/>
            <person name="Antonio M."/>
            <person name="Oren A."/>
            <person name="Chaudhuri R.R."/>
            <person name="La Ragione R."/>
            <person name="Hildebrand F."/>
            <person name="Pallen M.J."/>
        </authorList>
    </citation>
    <scope>NUCLEOTIDE SEQUENCE</scope>
    <source>
        <strain evidence="1">CHK186-16707</strain>
    </source>
</reference>
<accession>A0A9D2HDU9</accession>